<evidence type="ECO:0000313" key="4">
    <source>
        <dbReference type="Proteomes" id="UP000194003"/>
    </source>
</evidence>
<evidence type="ECO:0000256" key="2">
    <source>
        <dbReference type="SAM" id="Phobius"/>
    </source>
</evidence>
<protein>
    <submittedName>
        <fullName evidence="3">Uncharacterized protein</fullName>
    </submittedName>
</protein>
<evidence type="ECO:0000256" key="1">
    <source>
        <dbReference type="SAM" id="MobiDB-lite"/>
    </source>
</evidence>
<accession>A0A1Y2K8L3</accession>
<comment type="caution">
    <text evidence="3">The sequence shown here is derived from an EMBL/GenBank/DDBJ whole genome shotgun (WGS) entry which is preliminary data.</text>
</comment>
<dbReference type="EMBL" id="LVJN01000015">
    <property type="protein sequence ID" value="OSM07022.1"/>
    <property type="molecule type" value="Genomic_DNA"/>
</dbReference>
<sequence>MFEGSPIYAVVYCNVGSTASGSSLNSAMCYCPTGKQYDPVADSCVSRYCPAGQLADENGQCYDPKSTEPENPTEQDADAYDCATPGYIKNYGCIGPAGGEKTCSYSCIPEDQNIESVCATGSYYSSNTGQCVTCESAGSWWDASTGECASCGESGMVYDYLYASCVKNAGVTQEPTTDPDTGALTCPAGFVLNTNGSACIEGGDAEMATCPSGTTKVIDGAKYSCVANGTEDKGCDYSTQFWDGTQCQTVTKAEFDASKLGSASGTSGGSTDGSTSGTSVDPNAARDGIISGLGSRTSTAKTNYDTVVTDFKHNATALLLPTTNTSNTTLPCFTIPVPGDQSVSICFEPYRQWFELLGTLVLLGAFIQAAFIVIR</sequence>
<evidence type="ECO:0000313" key="3">
    <source>
        <dbReference type="EMBL" id="OSM07022.1"/>
    </source>
</evidence>
<dbReference type="Proteomes" id="UP000194003">
    <property type="component" value="Unassembled WGS sequence"/>
</dbReference>
<dbReference type="AlphaFoldDB" id="A0A1Y2K8L3"/>
<gene>
    <name evidence="3" type="ORF">MAIT1_00072</name>
</gene>
<name>A0A1Y2K8L3_9PROT</name>
<keyword evidence="4" id="KW-1185">Reference proteome</keyword>
<keyword evidence="2" id="KW-0472">Membrane</keyword>
<reference evidence="3 4" key="1">
    <citation type="journal article" date="2016" name="BMC Genomics">
        <title>Combined genomic and structural analyses of a cultured magnetotactic bacterium reveals its niche adaptation to a dynamic environment.</title>
        <authorList>
            <person name="Araujo A.C."/>
            <person name="Morillo V."/>
            <person name="Cypriano J."/>
            <person name="Teixeira L.C."/>
            <person name="Leao P."/>
            <person name="Lyra S."/>
            <person name="Almeida L.G."/>
            <person name="Bazylinski D.A."/>
            <person name="Vasconcellos A.T."/>
            <person name="Abreu F."/>
            <person name="Lins U."/>
        </authorList>
    </citation>
    <scope>NUCLEOTIDE SEQUENCE [LARGE SCALE GENOMIC DNA]</scope>
    <source>
        <strain evidence="3 4">IT-1</strain>
    </source>
</reference>
<proteinExistence type="predicted"/>
<keyword evidence="2" id="KW-0812">Transmembrane</keyword>
<organism evidence="3 4">
    <name type="scientific">Magnetofaba australis IT-1</name>
    <dbReference type="NCBI Taxonomy" id="1434232"/>
    <lineage>
        <taxon>Bacteria</taxon>
        <taxon>Pseudomonadati</taxon>
        <taxon>Pseudomonadota</taxon>
        <taxon>Magnetococcia</taxon>
        <taxon>Magnetococcales</taxon>
        <taxon>Magnetococcaceae</taxon>
        <taxon>Magnetofaba</taxon>
    </lineage>
</organism>
<keyword evidence="2" id="KW-1133">Transmembrane helix</keyword>
<feature type="region of interest" description="Disordered" evidence="1">
    <location>
        <begin position="261"/>
        <end position="284"/>
    </location>
</feature>
<feature type="transmembrane region" description="Helical" evidence="2">
    <location>
        <begin position="353"/>
        <end position="374"/>
    </location>
</feature>